<evidence type="ECO:0000256" key="8">
    <source>
        <dbReference type="ARBA" id="ARBA00023053"/>
    </source>
</evidence>
<keyword evidence="7 12" id="KW-1133">Transmembrane helix</keyword>
<evidence type="ECO:0000256" key="9">
    <source>
        <dbReference type="ARBA" id="ARBA00023065"/>
    </source>
</evidence>
<feature type="transmembrane region" description="Helical" evidence="12">
    <location>
        <begin position="31"/>
        <end position="50"/>
    </location>
</feature>
<organism evidence="14">
    <name type="scientific">Flavobacterium sp. WC2416</name>
    <dbReference type="NCBI Taxonomy" id="3234141"/>
    <lineage>
        <taxon>Bacteria</taxon>
        <taxon>Pseudomonadati</taxon>
        <taxon>Bacteroidota</taxon>
        <taxon>Flavobacteriia</taxon>
        <taxon>Flavobacteriales</taxon>
        <taxon>Flavobacteriaceae</taxon>
        <taxon>Flavobacterium</taxon>
    </lineage>
</organism>
<evidence type="ECO:0000256" key="3">
    <source>
        <dbReference type="ARBA" id="ARBA00022448"/>
    </source>
</evidence>
<evidence type="ECO:0000313" key="14">
    <source>
        <dbReference type="EMBL" id="XDU97265.1"/>
    </source>
</evidence>
<reference evidence="14" key="1">
    <citation type="submission" date="2024-07" db="EMBL/GenBank/DDBJ databases">
        <authorList>
            <person name="Biller S.J."/>
        </authorList>
    </citation>
    <scope>NUCLEOTIDE SEQUENCE</scope>
    <source>
        <strain evidence="14">WC2416</strain>
    </source>
</reference>
<dbReference type="GO" id="GO:0098719">
    <property type="term" value="P:sodium ion import across plasma membrane"/>
    <property type="evidence" value="ECO:0007669"/>
    <property type="project" value="TreeGrafter"/>
</dbReference>
<accession>A0AB39W6Q2</accession>
<feature type="transmembrane region" description="Helical" evidence="12">
    <location>
        <begin position="134"/>
        <end position="153"/>
    </location>
</feature>
<feature type="domain" description="Cation/H+ exchanger transmembrane" evidence="13">
    <location>
        <begin position="12"/>
        <end position="406"/>
    </location>
</feature>
<sequence length="409" mass="45037">MDVFHLFSILIVVSAVFAYINFRYLKLPSTIGLMLVSLVFSLFILVFGNNFPDFKRDITATMYNINFSELLLEGMLSFMLFAGAIHIKFKDLNNEKLSILLFSTISVLISTFLIGFASYYVLTFMGFKIDLIHSMLFGALISPTDPISVLSILKSTGISKSLETIIAGESLFNDGVAVVVFITLLKLASPGANLDAISIMMLFGQEAIGGLILGLIVGYIGFKFIASIDHYQVEVLITLAIVMGGYTLAHYLHVSGPLAMVVAGLITGNQGKTLGMSDITARYVDGFWELIDEILNALLFVLIGLELLVIQTNQKILIAAFIILVITLITRYISIFIPSISVRLKEKITQKTRLILTWGGLRGGISIALALSINPEYHKEIWVTITYVIVCFSILVQGLTIGKFAKKMQ</sequence>
<feature type="transmembrane region" description="Helical" evidence="12">
    <location>
        <begin position="70"/>
        <end position="87"/>
    </location>
</feature>
<evidence type="ECO:0000256" key="6">
    <source>
        <dbReference type="ARBA" id="ARBA00022692"/>
    </source>
</evidence>
<dbReference type="InterPro" id="IPR006153">
    <property type="entry name" value="Cation/H_exchanger_TM"/>
</dbReference>
<comment type="subcellular location">
    <subcellularLocation>
        <location evidence="1">Cell membrane</location>
        <topology evidence="1">Multi-pass membrane protein</topology>
    </subcellularLocation>
</comment>
<feature type="transmembrane region" description="Helical" evidence="12">
    <location>
        <begin position="99"/>
        <end position="122"/>
    </location>
</feature>
<gene>
    <name evidence="14" type="ORF">AB3G39_08740</name>
</gene>
<feature type="transmembrane region" description="Helical" evidence="12">
    <location>
        <begin position="354"/>
        <end position="373"/>
    </location>
</feature>
<proteinExistence type="inferred from homology"/>
<feature type="transmembrane region" description="Helical" evidence="12">
    <location>
        <begin position="287"/>
        <end position="310"/>
    </location>
</feature>
<dbReference type="RefSeq" id="WP_367770570.1">
    <property type="nucleotide sequence ID" value="NZ_CP165626.1"/>
</dbReference>
<keyword evidence="8" id="KW-0915">Sodium</keyword>
<evidence type="ECO:0000256" key="1">
    <source>
        <dbReference type="ARBA" id="ARBA00004651"/>
    </source>
</evidence>
<keyword evidence="5" id="KW-1003">Cell membrane</keyword>
<dbReference type="PANTHER" id="PTHR10110:SF195">
    <property type="entry name" value="NA(+)_H(+) ANTIPORTER NHAS2"/>
    <property type="match status" value="1"/>
</dbReference>
<dbReference type="Pfam" id="PF00999">
    <property type="entry name" value="Na_H_Exchanger"/>
    <property type="match status" value="1"/>
</dbReference>
<feature type="transmembrane region" description="Helical" evidence="12">
    <location>
        <begin position="233"/>
        <end position="252"/>
    </location>
</feature>
<evidence type="ECO:0000256" key="5">
    <source>
        <dbReference type="ARBA" id="ARBA00022475"/>
    </source>
</evidence>
<evidence type="ECO:0000256" key="2">
    <source>
        <dbReference type="ARBA" id="ARBA00007367"/>
    </source>
</evidence>
<feature type="transmembrane region" description="Helical" evidence="12">
    <location>
        <begin position="165"/>
        <end position="185"/>
    </location>
</feature>
<keyword evidence="3" id="KW-0813">Transport</keyword>
<protein>
    <submittedName>
        <fullName evidence="14">Cation:proton antiporter</fullName>
    </submittedName>
</protein>
<dbReference type="AlphaFoldDB" id="A0AB39W6Q2"/>
<feature type="transmembrane region" description="Helical" evidence="12">
    <location>
        <begin position="6"/>
        <end position="24"/>
    </location>
</feature>
<feature type="transmembrane region" description="Helical" evidence="12">
    <location>
        <begin position="197"/>
        <end position="221"/>
    </location>
</feature>
<evidence type="ECO:0000256" key="11">
    <source>
        <dbReference type="ARBA" id="ARBA00023201"/>
    </source>
</evidence>
<keyword evidence="10 12" id="KW-0472">Membrane</keyword>
<dbReference type="GO" id="GO:0015386">
    <property type="term" value="F:potassium:proton antiporter activity"/>
    <property type="evidence" value="ECO:0007669"/>
    <property type="project" value="TreeGrafter"/>
</dbReference>
<feature type="transmembrane region" description="Helical" evidence="12">
    <location>
        <begin position="316"/>
        <end position="342"/>
    </location>
</feature>
<comment type="similarity">
    <text evidence="2">Belongs to the monovalent cation:proton antiporter 1 (CPA1) transporter (TC 2.A.36) family.</text>
</comment>
<dbReference type="GO" id="GO:0051453">
    <property type="term" value="P:regulation of intracellular pH"/>
    <property type="evidence" value="ECO:0007669"/>
    <property type="project" value="TreeGrafter"/>
</dbReference>
<evidence type="ECO:0000259" key="13">
    <source>
        <dbReference type="Pfam" id="PF00999"/>
    </source>
</evidence>
<keyword evidence="11" id="KW-0739">Sodium transport</keyword>
<evidence type="ECO:0000256" key="12">
    <source>
        <dbReference type="SAM" id="Phobius"/>
    </source>
</evidence>
<name>A0AB39W6Q2_9FLAO</name>
<dbReference type="EMBL" id="CP165626">
    <property type="protein sequence ID" value="XDU97265.1"/>
    <property type="molecule type" value="Genomic_DNA"/>
</dbReference>
<dbReference type="Gene3D" id="6.10.140.1330">
    <property type="match status" value="1"/>
</dbReference>
<feature type="transmembrane region" description="Helical" evidence="12">
    <location>
        <begin position="385"/>
        <end position="405"/>
    </location>
</feature>
<dbReference type="GO" id="GO:0005886">
    <property type="term" value="C:plasma membrane"/>
    <property type="evidence" value="ECO:0007669"/>
    <property type="project" value="UniProtKB-SubCell"/>
</dbReference>
<evidence type="ECO:0000256" key="10">
    <source>
        <dbReference type="ARBA" id="ARBA00023136"/>
    </source>
</evidence>
<evidence type="ECO:0000256" key="4">
    <source>
        <dbReference type="ARBA" id="ARBA00022449"/>
    </source>
</evidence>
<keyword evidence="6 12" id="KW-0812">Transmembrane</keyword>
<keyword evidence="4" id="KW-0050">Antiport</keyword>
<keyword evidence="9" id="KW-0406">Ion transport</keyword>
<dbReference type="GO" id="GO:0015385">
    <property type="term" value="F:sodium:proton antiporter activity"/>
    <property type="evidence" value="ECO:0007669"/>
    <property type="project" value="InterPro"/>
</dbReference>
<dbReference type="PANTHER" id="PTHR10110">
    <property type="entry name" value="SODIUM/HYDROGEN EXCHANGER"/>
    <property type="match status" value="1"/>
</dbReference>
<evidence type="ECO:0000256" key="7">
    <source>
        <dbReference type="ARBA" id="ARBA00022989"/>
    </source>
</evidence>
<dbReference type="InterPro" id="IPR018422">
    <property type="entry name" value="Cation/H_exchanger_CPA1"/>
</dbReference>